<proteinExistence type="inferred from homology"/>
<evidence type="ECO:0000256" key="4">
    <source>
        <dbReference type="ARBA" id="ARBA00023136"/>
    </source>
</evidence>
<dbReference type="PANTHER" id="PTHR33048">
    <property type="entry name" value="PTH11-LIKE INTEGRAL MEMBRANE PROTEIN (AFU_ORTHOLOGUE AFUA_5G11245)"/>
    <property type="match status" value="1"/>
</dbReference>
<evidence type="ECO:0000259" key="8">
    <source>
        <dbReference type="Pfam" id="PF20684"/>
    </source>
</evidence>
<evidence type="ECO:0000256" key="3">
    <source>
        <dbReference type="ARBA" id="ARBA00022989"/>
    </source>
</evidence>
<reference evidence="9 10" key="1">
    <citation type="submission" date="2016-07" db="EMBL/GenBank/DDBJ databases">
        <title>Comparative genomics of the entomopathogenic fungus Beauveria bassiana.</title>
        <authorList>
            <person name="Valero Jimenez C.A."/>
            <person name="Zwaan B.J."/>
            <person name="Van Kan J.A."/>
            <person name="Takken W."/>
            <person name="Debets A.J."/>
            <person name="Schoustra S.E."/>
            <person name="Koenraadt C.J."/>
        </authorList>
    </citation>
    <scope>NUCLEOTIDE SEQUENCE [LARGE SCALE GENOMIC DNA]</scope>
    <source>
        <strain evidence="9 10">ARSEF 8028</strain>
    </source>
</reference>
<organism evidence="9 10">
    <name type="scientific">Beauveria bassiana</name>
    <name type="common">White muscardine disease fungus</name>
    <name type="synonym">Tritirachium shiotae</name>
    <dbReference type="NCBI Taxonomy" id="176275"/>
    <lineage>
        <taxon>Eukaryota</taxon>
        <taxon>Fungi</taxon>
        <taxon>Dikarya</taxon>
        <taxon>Ascomycota</taxon>
        <taxon>Pezizomycotina</taxon>
        <taxon>Sordariomycetes</taxon>
        <taxon>Hypocreomycetidae</taxon>
        <taxon>Hypocreales</taxon>
        <taxon>Cordycipitaceae</taxon>
        <taxon>Beauveria</taxon>
    </lineage>
</organism>
<feature type="transmembrane region" description="Helical" evidence="7">
    <location>
        <begin position="59"/>
        <end position="87"/>
    </location>
</feature>
<keyword evidence="2 7" id="KW-0812">Transmembrane</keyword>
<comment type="caution">
    <text evidence="9">The sequence shown here is derived from an EMBL/GenBank/DDBJ whole genome shotgun (WGS) entry which is preliminary data.</text>
</comment>
<keyword evidence="4 7" id="KW-0472">Membrane</keyword>
<evidence type="ECO:0000256" key="1">
    <source>
        <dbReference type="ARBA" id="ARBA00004141"/>
    </source>
</evidence>
<evidence type="ECO:0000313" key="9">
    <source>
        <dbReference type="EMBL" id="PQK13060.1"/>
    </source>
</evidence>
<gene>
    <name evidence="9" type="ORF">BB8028_0003g16740</name>
</gene>
<dbReference type="GO" id="GO:0016020">
    <property type="term" value="C:membrane"/>
    <property type="evidence" value="ECO:0007669"/>
    <property type="project" value="UniProtKB-SubCell"/>
</dbReference>
<feature type="domain" description="Rhodopsin" evidence="8">
    <location>
        <begin position="63"/>
        <end position="283"/>
    </location>
</feature>
<evidence type="ECO:0000256" key="7">
    <source>
        <dbReference type="SAM" id="Phobius"/>
    </source>
</evidence>
<feature type="transmembrane region" description="Helical" evidence="7">
    <location>
        <begin position="107"/>
        <end position="124"/>
    </location>
</feature>
<dbReference type="InterPro" id="IPR049326">
    <property type="entry name" value="Rhodopsin_dom_fungi"/>
</dbReference>
<dbReference type="Proteomes" id="UP000237441">
    <property type="component" value="Unassembled WGS sequence"/>
</dbReference>
<accession>A0A2S7YA57</accession>
<feature type="transmembrane region" description="Helical" evidence="7">
    <location>
        <begin position="26"/>
        <end position="47"/>
    </location>
</feature>
<dbReference type="InterPro" id="IPR052337">
    <property type="entry name" value="SAT4-like"/>
</dbReference>
<feature type="transmembrane region" description="Helical" evidence="7">
    <location>
        <begin position="136"/>
        <end position="158"/>
    </location>
</feature>
<evidence type="ECO:0000256" key="5">
    <source>
        <dbReference type="ARBA" id="ARBA00038359"/>
    </source>
</evidence>
<evidence type="ECO:0000256" key="2">
    <source>
        <dbReference type="ARBA" id="ARBA00022692"/>
    </source>
</evidence>
<comment type="similarity">
    <text evidence="5">Belongs to the SAT4 family.</text>
</comment>
<dbReference type="EMBL" id="JRHA01000003">
    <property type="protein sequence ID" value="PQK13060.1"/>
    <property type="molecule type" value="Genomic_DNA"/>
</dbReference>
<feature type="transmembrane region" description="Helical" evidence="7">
    <location>
        <begin position="219"/>
        <end position="239"/>
    </location>
</feature>
<evidence type="ECO:0000256" key="6">
    <source>
        <dbReference type="SAM" id="MobiDB-lite"/>
    </source>
</evidence>
<dbReference type="OrthoDB" id="5278984at2759"/>
<sequence>MAGPTTGGGSPERLVVTNDPGLDQRVSIAFIVIDTFFLAVFFASRYYNPKAVGNPMLVCNTLCYIFCLGSATAGILMTQIGGVGYHVADVPVSTFQTWLKLSKVLEFTYTPAVMFAKLAALFLYHQVFRVTGYRIIIIILGVVIVLQGVIALVLAFSICRPFRFFWTQAVDVNDGVCGDVMLFYKLYSVPSLATDLVMLIIPWPILVRLQMPVPEKIGLMLTFLAASLGIITCALRFSVFFTTPLFTDPTWYASGGPMIYALVEPSIYMIASILPTTRHLLRRVHRRLRGDPPSVNASCGPDSTGSSGGGGAKLGELERSQHSGRSRFARRADPYRHHTTTTTTSQEELTLDEWHHTRSYWPRPMTKATEDMSRPMTKATEDMSGALEQGQHK</sequence>
<evidence type="ECO:0000313" key="10">
    <source>
        <dbReference type="Proteomes" id="UP000237441"/>
    </source>
</evidence>
<dbReference type="AlphaFoldDB" id="A0A2S7YA57"/>
<protein>
    <recommendedName>
        <fullName evidence="8">Rhodopsin domain-containing protein</fullName>
    </recommendedName>
</protein>
<name>A0A2S7YA57_BEABA</name>
<feature type="region of interest" description="Disordered" evidence="6">
    <location>
        <begin position="291"/>
        <end position="393"/>
    </location>
</feature>
<feature type="transmembrane region" description="Helical" evidence="7">
    <location>
        <begin position="259"/>
        <end position="281"/>
    </location>
</feature>
<feature type="transmembrane region" description="Helical" evidence="7">
    <location>
        <begin position="189"/>
        <end position="207"/>
    </location>
</feature>
<comment type="subcellular location">
    <subcellularLocation>
        <location evidence="1">Membrane</location>
        <topology evidence="1">Multi-pass membrane protein</topology>
    </subcellularLocation>
</comment>
<dbReference type="PANTHER" id="PTHR33048:SF156">
    <property type="entry name" value="INTEGRAL MEMBRANE PROTEIN"/>
    <property type="match status" value="1"/>
</dbReference>
<keyword evidence="3 7" id="KW-1133">Transmembrane helix</keyword>
<dbReference type="Pfam" id="PF20684">
    <property type="entry name" value="Fung_rhodopsin"/>
    <property type="match status" value="1"/>
</dbReference>